<dbReference type="HOGENOM" id="CLU_2354625_0_0_5"/>
<geneLocation type="plasmid" evidence="1">
    <name>pCAUL01</name>
</geneLocation>
<dbReference type="KEGG" id="cak:Caul_5255"/>
<dbReference type="InterPro" id="IPR008928">
    <property type="entry name" value="6-hairpin_glycosidase_sf"/>
</dbReference>
<dbReference type="GO" id="GO:0004555">
    <property type="term" value="F:alpha,alpha-trehalase activity"/>
    <property type="evidence" value="ECO:0007669"/>
    <property type="project" value="InterPro"/>
</dbReference>
<dbReference type="SUPFAM" id="SSF48208">
    <property type="entry name" value="Six-hairpin glycosidases"/>
    <property type="match status" value="1"/>
</dbReference>
<dbReference type="Pfam" id="PF01204">
    <property type="entry name" value="Trehalase"/>
    <property type="match status" value="1"/>
</dbReference>
<dbReference type="Gene3D" id="1.50.10.10">
    <property type="match status" value="1"/>
</dbReference>
<organism evidence="1">
    <name type="scientific">Caulobacter sp. (strain K31)</name>
    <dbReference type="NCBI Taxonomy" id="366602"/>
    <lineage>
        <taxon>Bacteria</taxon>
        <taxon>Pseudomonadati</taxon>
        <taxon>Pseudomonadota</taxon>
        <taxon>Alphaproteobacteria</taxon>
        <taxon>Caulobacterales</taxon>
        <taxon>Caulobacteraceae</taxon>
        <taxon>Caulobacter</taxon>
    </lineage>
</organism>
<reference evidence="1" key="1">
    <citation type="submission" date="2008-01" db="EMBL/GenBank/DDBJ databases">
        <title>Complete sequence of plasmid1 pCAUL01 of Caulobacter sp. K31.</title>
        <authorList>
            <consortium name="US DOE Joint Genome Institute"/>
            <person name="Copeland A."/>
            <person name="Lucas S."/>
            <person name="Lapidus A."/>
            <person name="Barry K."/>
            <person name="Glavina del Rio T."/>
            <person name="Dalin E."/>
            <person name="Tice H."/>
            <person name="Pitluck S."/>
            <person name="Bruce D."/>
            <person name="Goodwin L."/>
            <person name="Thompson L.S."/>
            <person name="Brettin T."/>
            <person name="Detter J.C."/>
            <person name="Han C."/>
            <person name="Schmutz J."/>
            <person name="Larimer F."/>
            <person name="Land M."/>
            <person name="Hauser L."/>
            <person name="Kyrpides N."/>
            <person name="Kim E."/>
            <person name="Stephens C."/>
            <person name="Richardson P."/>
        </authorList>
    </citation>
    <scope>NUCLEOTIDE SEQUENCE [LARGE SCALE GENOMIC DNA]</scope>
    <source>
        <plasmid evidence="1">K31</plasmid>
        <plasmid evidence="1">pCAUL01</plasmid>
    </source>
</reference>
<dbReference type="AlphaFoldDB" id="B0T9K0"/>
<evidence type="ECO:0000313" key="1">
    <source>
        <dbReference type="EMBL" id="ABZ74375.1"/>
    </source>
</evidence>
<dbReference type="InterPro" id="IPR012341">
    <property type="entry name" value="6hp_glycosidase-like_sf"/>
</dbReference>
<dbReference type="GO" id="GO:0005993">
    <property type="term" value="P:trehalose catabolic process"/>
    <property type="evidence" value="ECO:0007669"/>
    <property type="project" value="TreeGrafter"/>
</dbReference>
<protein>
    <submittedName>
        <fullName evidence="1">Neutral trehalase-like protein</fullName>
    </submittedName>
</protein>
<dbReference type="InterPro" id="IPR001661">
    <property type="entry name" value="Glyco_hydro_37"/>
</dbReference>
<dbReference type="PANTHER" id="PTHR23403">
    <property type="entry name" value="TREHALASE"/>
    <property type="match status" value="1"/>
</dbReference>
<proteinExistence type="predicted"/>
<dbReference type="EMBL" id="CP000928">
    <property type="protein sequence ID" value="ABZ74375.1"/>
    <property type="molecule type" value="Genomic_DNA"/>
</dbReference>
<name>B0T9K0_CAUSK</name>
<accession>B0T9K0</accession>
<keyword evidence="1" id="KW-0614">Plasmid</keyword>
<dbReference type="PANTHER" id="PTHR23403:SF1">
    <property type="entry name" value="TREHALASE"/>
    <property type="match status" value="1"/>
</dbReference>
<sequence length="96" mass="11121">MIAWQGCFRRRRWPGRYGQDALAQEISTRWLATVAREYQASGKMLEKYDVEEAKAGGGGEYPLQDGFGWTNGVTRVRSDMYPARRPELNRHAREVR</sequence>
<gene>
    <name evidence="1" type="ordered locus">Caul_5255</name>
</gene>